<protein>
    <submittedName>
        <fullName evidence="2">Serine/threonine protein kinase</fullName>
    </submittedName>
</protein>
<evidence type="ECO:0000313" key="2">
    <source>
        <dbReference type="EMBL" id="KAH9826537.1"/>
    </source>
</evidence>
<evidence type="ECO:0000259" key="1">
    <source>
        <dbReference type="Pfam" id="PF07714"/>
    </source>
</evidence>
<dbReference type="Proteomes" id="UP001138500">
    <property type="component" value="Unassembled WGS sequence"/>
</dbReference>
<dbReference type="GO" id="GO:0004674">
    <property type="term" value="F:protein serine/threonine kinase activity"/>
    <property type="evidence" value="ECO:0007669"/>
    <property type="project" value="UniProtKB-KW"/>
</dbReference>
<dbReference type="Gene3D" id="1.10.510.10">
    <property type="entry name" value="Transferase(Phosphotransferase) domain 1"/>
    <property type="match status" value="1"/>
</dbReference>
<reference evidence="2 3" key="1">
    <citation type="journal article" date="2018" name="IMA Fungus">
        <title>IMA Genome-F 10: Nine draft genome sequences of Claviceps purpurea s.lat., including C. arundinis, C. humidiphila, and C. cf. spartinae, pseudomolecules for the pitch canker pathogen Fusarium circinatum, draft genome of Davidsoniella eucalypti, Grosmannia galeiformis, Quambalaria eucalypti, and Teratosphaeria destructans.</title>
        <authorList>
            <person name="Wingfield B.D."/>
            <person name="Liu M."/>
            <person name="Nguyen H.D."/>
            <person name="Lane F.A."/>
            <person name="Morgan S.W."/>
            <person name="De Vos L."/>
            <person name="Wilken P.M."/>
            <person name="Duong T.A."/>
            <person name="Aylward J."/>
            <person name="Coetzee M.P."/>
            <person name="Dadej K."/>
            <person name="De Beer Z.W."/>
            <person name="Findlay W."/>
            <person name="Havenga M."/>
            <person name="Kolarik M."/>
            <person name="Menzies J.G."/>
            <person name="Naidoo K."/>
            <person name="Pochopski O."/>
            <person name="Shoukouhi P."/>
            <person name="Santana Q.C."/>
            <person name="Seifert K.A."/>
            <person name="Soal N."/>
            <person name="Steenkamp E.T."/>
            <person name="Tatham C.T."/>
            <person name="van der Nest M.A."/>
            <person name="Wingfield M.J."/>
        </authorList>
    </citation>
    <scope>NUCLEOTIDE SEQUENCE [LARGE SCALE GENOMIC DNA]</scope>
    <source>
        <strain evidence="2">CMW44962</strain>
    </source>
</reference>
<dbReference type="SUPFAM" id="SSF56112">
    <property type="entry name" value="Protein kinase-like (PK-like)"/>
    <property type="match status" value="1"/>
</dbReference>
<comment type="caution">
    <text evidence="2">The sequence shown here is derived from an EMBL/GenBank/DDBJ whole genome shotgun (WGS) entry which is preliminary data.</text>
</comment>
<gene>
    <name evidence="2" type="ORF">Tdes44962_MAKER00501</name>
</gene>
<keyword evidence="2" id="KW-0808">Transferase</keyword>
<sequence length="98" mass="11137">MSGYEWFSYPDSLEAISQQTDLFAFACAVYEIITGRVPHHDLKDFEDRCKRVAQRHAQGQYLDVTGLPLSEMMQACWSGKIGSADEVIELLQRVDHKG</sequence>
<dbReference type="Pfam" id="PF07714">
    <property type="entry name" value="PK_Tyr_Ser-Thr"/>
    <property type="match status" value="1"/>
</dbReference>
<dbReference type="InterPro" id="IPR001245">
    <property type="entry name" value="Ser-Thr/Tyr_kinase_cat_dom"/>
</dbReference>
<keyword evidence="2" id="KW-0418">Kinase</keyword>
<dbReference type="AlphaFoldDB" id="A0A9W7W181"/>
<dbReference type="InterPro" id="IPR011009">
    <property type="entry name" value="Kinase-like_dom_sf"/>
</dbReference>
<keyword evidence="2" id="KW-0723">Serine/threonine-protein kinase</keyword>
<accession>A0A9W7W181</accession>
<dbReference type="OrthoDB" id="1668230at2759"/>
<evidence type="ECO:0000313" key="3">
    <source>
        <dbReference type="Proteomes" id="UP001138500"/>
    </source>
</evidence>
<dbReference type="EMBL" id="RIBY02001978">
    <property type="protein sequence ID" value="KAH9826537.1"/>
    <property type="molecule type" value="Genomic_DNA"/>
</dbReference>
<proteinExistence type="predicted"/>
<organism evidence="2 3">
    <name type="scientific">Teratosphaeria destructans</name>
    <dbReference type="NCBI Taxonomy" id="418781"/>
    <lineage>
        <taxon>Eukaryota</taxon>
        <taxon>Fungi</taxon>
        <taxon>Dikarya</taxon>
        <taxon>Ascomycota</taxon>
        <taxon>Pezizomycotina</taxon>
        <taxon>Dothideomycetes</taxon>
        <taxon>Dothideomycetidae</taxon>
        <taxon>Mycosphaerellales</taxon>
        <taxon>Teratosphaeriaceae</taxon>
        <taxon>Teratosphaeria</taxon>
    </lineage>
</organism>
<name>A0A9W7W181_9PEZI</name>
<keyword evidence="3" id="KW-1185">Reference proteome</keyword>
<reference evidence="2 3" key="2">
    <citation type="journal article" date="2021" name="Curr. Genet.">
        <title>Genetic response to nitrogen starvation in the aggressive Eucalyptus foliar pathogen Teratosphaeria destructans.</title>
        <authorList>
            <person name="Havenga M."/>
            <person name="Wingfield B.D."/>
            <person name="Wingfield M.J."/>
            <person name="Dreyer L.L."/>
            <person name="Roets F."/>
            <person name="Aylward J."/>
        </authorList>
    </citation>
    <scope>NUCLEOTIDE SEQUENCE [LARGE SCALE GENOMIC DNA]</scope>
    <source>
        <strain evidence="2">CMW44962</strain>
    </source>
</reference>
<feature type="domain" description="Serine-threonine/tyrosine-protein kinase catalytic" evidence="1">
    <location>
        <begin position="15"/>
        <end position="80"/>
    </location>
</feature>